<evidence type="ECO:0000259" key="2">
    <source>
        <dbReference type="Pfam" id="PF08241"/>
    </source>
</evidence>
<comment type="caution">
    <text evidence="3">The sequence shown here is derived from an EMBL/GenBank/DDBJ whole genome shotgun (WGS) entry which is preliminary data.</text>
</comment>
<dbReference type="EMBL" id="AZQP01000121">
    <property type="protein sequence ID" value="EYE87141.1"/>
    <property type="molecule type" value="Genomic_DNA"/>
</dbReference>
<name>A0A017RRD5_9CLOT</name>
<proteinExistence type="predicted"/>
<dbReference type="Proteomes" id="UP000019681">
    <property type="component" value="Unassembled WGS sequence"/>
</dbReference>
<dbReference type="GO" id="GO:0016740">
    <property type="term" value="F:transferase activity"/>
    <property type="evidence" value="ECO:0007669"/>
    <property type="project" value="UniProtKB-KW"/>
</dbReference>
<dbReference type="STRING" id="1403537.Q428_15010"/>
<dbReference type="Gene3D" id="3.40.50.150">
    <property type="entry name" value="Vaccinia Virus protein VP39"/>
    <property type="match status" value="1"/>
</dbReference>
<dbReference type="OrthoDB" id="7365827at2"/>
<evidence type="ECO:0000313" key="4">
    <source>
        <dbReference type="Proteomes" id="UP000019681"/>
    </source>
</evidence>
<dbReference type="CDD" id="cd02440">
    <property type="entry name" value="AdoMet_MTases"/>
    <property type="match status" value="1"/>
</dbReference>
<dbReference type="InterPro" id="IPR013216">
    <property type="entry name" value="Methyltransf_11"/>
</dbReference>
<reference evidence="3 4" key="1">
    <citation type="journal article" date="2014" name="Genome Announc.">
        <title>Draft Genome Sequence of Fervidicella metallireducens Strain AeBT, an Iron-Reducing Thermoanaerobe from the Great Artesian Basin.</title>
        <authorList>
            <person name="Patel B.K."/>
        </authorList>
    </citation>
    <scope>NUCLEOTIDE SEQUENCE [LARGE SCALE GENOMIC DNA]</scope>
    <source>
        <strain evidence="3 4">AeB</strain>
    </source>
</reference>
<evidence type="ECO:0000256" key="1">
    <source>
        <dbReference type="ARBA" id="ARBA00022679"/>
    </source>
</evidence>
<evidence type="ECO:0000313" key="3">
    <source>
        <dbReference type="EMBL" id="EYE87141.1"/>
    </source>
</evidence>
<organism evidence="3 4">
    <name type="scientific">Fervidicella metallireducens AeB</name>
    <dbReference type="NCBI Taxonomy" id="1403537"/>
    <lineage>
        <taxon>Bacteria</taxon>
        <taxon>Bacillati</taxon>
        <taxon>Bacillota</taxon>
        <taxon>Clostridia</taxon>
        <taxon>Eubacteriales</taxon>
        <taxon>Clostridiaceae</taxon>
        <taxon>Fervidicella</taxon>
    </lineage>
</organism>
<keyword evidence="1" id="KW-0808">Transferase</keyword>
<dbReference type="PANTHER" id="PTHR43861:SF3">
    <property type="entry name" value="PUTATIVE (AFU_ORTHOLOGUE AFUA_2G14390)-RELATED"/>
    <property type="match status" value="1"/>
</dbReference>
<sequence>MNDKEFFNSVAHKWDEMCNHNEDKIRQILNLSDIKQKSSILDVGTGTGVLIKFLLEYNPEKITAIDLSENMIEMAKKKYTDERIEFLCGDVLEHQGQYDYIFLYSVYPHFTDKEKLLKQLFSILKLGGKIVVAHSQSKEQINAIHRSHKAVEDHKLPPAEVTAKLFSKYFLVQTVIDNDEMYMVSGIKNRDRKNRDS</sequence>
<dbReference type="Pfam" id="PF08241">
    <property type="entry name" value="Methyltransf_11"/>
    <property type="match status" value="1"/>
</dbReference>
<accession>A0A017RRD5</accession>
<gene>
    <name evidence="3" type="ORF">Q428_15010</name>
</gene>
<dbReference type="RefSeq" id="WP_035382014.1">
    <property type="nucleotide sequence ID" value="NZ_AZQP01000121.1"/>
</dbReference>
<dbReference type="InterPro" id="IPR029063">
    <property type="entry name" value="SAM-dependent_MTases_sf"/>
</dbReference>
<dbReference type="AlphaFoldDB" id="A0A017RRD5"/>
<keyword evidence="4" id="KW-1185">Reference proteome</keyword>
<protein>
    <recommendedName>
        <fullName evidence="2">Methyltransferase type 11 domain-containing protein</fullName>
    </recommendedName>
</protein>
<dbReference type="SUPFAM" id="SSF53335">
    <property type="entry name" value="S-adenosyl-L-methionine-dependent methyltransferases"/>
    <property type="match status" value="1"/>
</dbReference>
<dbReference type="PANTHER" id="PTHR43861">
    <property type="entry name" value="TRANS-ACONITATE 2-METHYLTRANSFERASE-RELATED"/>
    <property type="match status" value="1"/>
</dbReference>
<feature type="domain" description="Methyltransferase type 11" evidence="2">
    <location>
        <begin position="41"/>
        <end position="132"/>
    </location>
</feature>